<feature type="compositionally biased region" description="Low complexity" evidence="1">
    <location>
        <begin position="34"/>
        <end position="47"/>
    </location>
</feature>
<feature type="compositionally biased region" description="Polar residues" evidence="1">
    <location>
        <begin position="171"/>
        <end position="187"/>
    </location>
</feature>
<evidence type="ECO:0000256" key="1">
    <source>
        <dbReference type="SAM" id="MobiDB-lite"/>
    </source>
</evidence>
<dbReference type="Proteomes" id="UP000221165">
    <property type="component" value="Unassembled WGS sequence"/>
</dbReference>
<dbReference type="RefSeq" id="XP_067926268.1">
    <property type="nucleotide sequence ID" value="XM_068061757.1"/>
</dbReference>
<evidence type="ECO:0000313" key="2">
    <source>
        <dbReference type="EMBL" id="PHJ24596.1"/>
    </source>
</evidence>
<reference evidence="2 3" key="1">
    <citation type="journal article" date="2017" name="Int. J. Parasitol.">
        <title>The genome of the protozoan parasite Cystoisospora suis and a reverse vaccinology approach to identify vaccine candidates.</title>
        <authorList>
            <person name="Palmieri N."/>
            <person name="Shrestha A."/>
            <person name="Ruttkowski B."/>
            <person name="Beck T."/>
            <person name="Vogl C."/>
            <person name="Tomley F."/>
            <person name="Blake D.P."/>
            <person name="Joachim A."/>
        </authorList>
    </citation>
    <scope>NUCLEOTIDE SEQUENCE [LARGE SCALE GENOMIC DNA]</scope>
    <source>
        <strain evidence="2 3">Wien I</strain>
    </source>
</reference>
<protein>
    <submittedName>
        <fullName evidence="2">Uncharacterized protein</fullName>
    </submittedName>
</protein>
<gene>
    <name evidence="2" type="ORF">CSUI_001551</name>
</gene>
<proteinExistence type="predicted"/>
<dbReference type="AlphaFoldDB" id="A0A2C6LCJ2"/>
<dbReference type="GeneID" id="94424968"/>
<feature type="region of interest" description="Disordered" evidence="1">
    <location>
        <begin position="26"/>
        <end position="187"/>
    </location>
</feature>
<dbReference type="EMBL" id="MIGC01000628">
    <property type="protein sequence ID" value="PHJ24596.1"/>
    <property type="molecule type" value="Genomic_DNA"/>
</dbReference>
<feature type="compositionally biased region" description="Basic and acidic residues" evidence="1">
    <location>
        <begin position="147"/>
        <end position="156"/>
    </location>
</feature>
<keyword evidence="3" id="KW-1185">Reference proteome</keyword>
<dbReference type="VEuPathDB" id="ToxoDB:CSUI_001551"/>
<name>A0A2C6LCJ2_9APIC</name>
<organism evidence="2 3">
    <name type="scientific">Cystoisospora suis</name>
    <dbReference type="NCBI Taxonomy" id="483139"/>
    <lineage>
        <taxon>Eukaryota</taxon>
        <taxon>Sar</taxon>
        <taxon>Alveolata</taxon>
        <taxon>Apicomplexa</taxon>
        <taxon>Conoidasida</taxon>
        <taxon>Coccidia</taxon>
        <taxon>Eucoccidiorida</taxon>
        <taxon>Eimeriorina</taxon>
        <taxon>Sarcocystidae</taxon>
        <taxon>Cystoisospora</taxon>
    </lineage>
</organism>
<feature type="compositionally biased region" description="Basic and acidic residues" evidence="1">
    <location>
        <begin position="60"/>
        <end position="69"/>
    </location>
</feature>
<feature type="compositionally biased region" description="Basic and acidic residues" evidence="1">
    <location>
        <begin position="85"/>
        <end position="138"/>
    </location>
</feature>
<accession>A0A2C6LCJ2</accession>
<sequence length="187" mass="21212">PIGACVDNLCHVNAVCEIYDLPKDEREEIEESPKTSPLLSSSASSSLKKGRSAEAFTAEIEEKREKRETLTAPPPTSPTRSTSILDRDIIENYPHSSERLEKEREKRKEKEEEERLHLSEERKRRGRILHERERDFSLHVKKTFPRKASETEGEKGGEEEDSPSSSSSSSPAITSTIWLSPNGSYRC</sequence>
<evidence type="ECO:0000313" key="3">
    <source>
        <dbReference type="Proteomes" id="UP000221165"/>
    </source>
</evidence>
<feature type="non-terminal residue" evidence="2">
    <location>
        <position position="1"/>
    </location>
</feature>
<comment type="caution">
    <text evidence="2">The sequence shown here is derived from an EMBL/GenBank/DDBJ whole genome shotgun (WGS) entry which is preliminary data.</text>
</comment>
<feature type="non-terminal residue" evidence="2">
    <location>
        <position position="187"/>
    </location>
</feature>